<evidence type="ECO:0000313" key="3">
    <source>
        <dbReference type="EMBL" id="KAH7160161.1"/>
    </source>
</evidence>
<sequence>MCCNWAYRRWMFGVLSLLSLTPPPEASSLTLPHSPRPRHTTFAFACMIRTYRTYIRGVGLLGGLSGGIHFACFIFIFNPSGLAARGLTLAAAQMGSTSKGKRAACSAPASANTCFLKFPGPVVYRSRRVDRHPLLTIVSWPVTTRFRNGNCMPRHKLLAACAYIPSSVSNHGTLTYQGAHVPRLAYVSLQCRSAGLSGPRLH</sequence>
<comment type="caution">
    <text evidence="3">The sequence shown here is derived from an EMBL/GenBank/DDBJ whole genome shotgun (WGS) entry which is preliminary data.</text>
</comment>
<dbReference type="AlphaFoldDB" id="A0A9P9FE43"/>
<protein>
    <recommendedName>
        <fullName evidence="5">Secreted protein</fullName>
    </recommendedName>
</protein>
<keyword evidence="1" id="KW-0812">Transmembrane</keyword>
<name>A0A9P9FE43_9HYPO</name>
<dbReference type="Proteomes" id="UP000717696">
    <property type="component" value="Unassembled WGS sequence"/>
</dbReference>
<organism evidence="3 4">
    <name type="scientific">Dactylonectria estremocensis</name>
    <dbReference type="NCBI Taxonomy" id="1079267"/>
    <lineage>
        <taxon>Eukaryota</taxon>
        <taxon>Fungi</taxon>
        <taxon>Dikarya</taxon>
        <taxon>Ascomycota</taxon>
        <taxon>Pezizomycotina</taxon>
        <taxon>Sordariomycetes</taxon>
        <taxon>Hypocreomycetidae</taxon>
        <taxon>Hypocreales</taxon>
        <taxon>Nectriaceae</taxon>
        <taxon>Dactylonectria</taxon>
    </lineage>
</organism>
<keyword evidence="2" id="KW-0732">Signal</keyword>
<gene>
    <name evidence="3" type="ORF">B0J13DRAFT_122615</name>
</gene>
<accession>A0A9P9FE43</accession>
<reference evidence="3" key="1">
    <citation type="journal article" date="2021" name="Nat. Commun.">
        <title>Genetic determinants of endophytism in the Arabidopsis root mycobiome.</title>
        <authorList>
            <person name="Mesny F."/>
            <person name="Miyauchi S."/>
            <person name="Thiergart T."/>
            <person name="Pickel B."/>
            <person name="Atanasova L."/>
            <person name="Karlsson M."/>
            <person name="Huettel B."/>
            <person name="Barry K.W."/>
            <person name="Haridas S."/>
            <person name="Chen C."/>
            <person name="Bauer D."/>
            <person name="Andreopoulos W."/>
            <person name="Pangilinan J."/>
            <person name="LaButti K."/>
            <person name="Riley R."/>
            <person name="Lipzen A."/>
            <person name="Clum A."/>
            <person name="Drula E."/>
            <person name="Henrissat B."/>
            <person name="Kohler A."/>
            <person name="Grigoriev I.V."/>
            <person name="Martin F.M."/>
            <person name="Hacquard S."/>
        </authorList>
    </citation>
    <scope>NUCLEOTIDE SEQUENCE</scope>
    <source>
        <strain evidence="3">MPI-CAGE-AT-0021</strain>
    </source>
</reference>
<evidence type="ECO:0000256" key="1">
    <source>
        <dbReference type="SAM" id="Phobius"/>
    </source>
</evidence>
<keyword evidence="1" id="KW-1133">Transmembrane helix</keyword>
<evidence type="ECO:0000313" key="4">
    <source>
        <dbReference type="Proteomes" id="UP000717696"/>
    </source>
</evidence>
<proteinExistence type="predicted"/>
<evidence type="ECO:0008006" key="5">
    <source>
        <dbReference type="Google" id="ProtNLM"/>
    </source>
</evidence>
<keyword evidence="4" id="KW-1185">Reference proteome</keyword>
<feature type="chain" id="PRO_5040392736" description="Secreted protein" evidence="2">
    <location>
        <begin position="27"/>
        <end position="202"/>
    </location>
</feature>
<feature type="signal peptide" evidence="2">
    <location>
        <begin position="1"/>
        <end position="26"/>
    </location>
</feature>
<keyword evidence="1" id="KW-0472">Membrane</keyword>
<evidence type="ECO:0000256" key="2">
    <source>
        <dbReference type="SAM" id="SignalP"/>
    </source>
</evidence>
<feature type="transmembrane region" description="Helical" evidence="1">
    <location>
        <begin position="54"/>
        <end position="77"/>
    </location>
</feature>
<dbReference type="EMBL" id="JAGMUU010000002">
    <property type="protein sequence ID" value="KAH7160161.1"/>
    <property type="molecule type" value="Genomic_DNA"/>
</dbReference>